<evidence type="ECO:0000256" key="4">
    <source>
        <dbReference type="ARBA" id="ARBA00023242"/>
    </source>
</evidence>
<sequence length="349" mass="37392">MKLDAPVFCIDIDDDVLYTGTALGRVQAWKAGDELVPLYAANRHKGSVRGLQVLNQRLVTVGSDRVIKLADSSTGQVISKLSASVNPQSALKTVPTTVTFMNNNRIIAVGTEGGDLQVYDSRASITPNLTVPNIHGDSVSSIVPLYHSNPFQCLTSGGATVAHIDIRQHGWKRNPVLLKSENQEDELLCGTVLPGAGPTASRHTGTAGFGTASGVLTLWYGRWDDQQLRVPLSKDEPDSIDCVVPIESTMLAAGGEGYVWEVDVKSSKVLNEWNVSESVFGLAVGSNKFYAAAGEYIVSRNLSVDESSPDPDSDSTSDSNSRVIPPPVKTKRRKTKGPSSTIPKFKGLD</sequence>
<dbReference type="Proteomes" id="UP000095023">
    <property type="component" value="Unassembled WGS sequence"/>
</dbReference>
<dbReference type="InterPro" id="IPR036322">
    <property type="entry name" value="WD40_repeat_dom_sf"/>
</dbReference>
<keyword evidence="7" id="KW-1185">Reference proteome</keyword>
<dbReference type="InterPro" id="IPR015943">
    <property type="entry name" value="WD40/YVTN_repeat-like_dom_sf"/>
</dbReference>
<evidence type="ECO:0000256" key="5">
    <source>
        <dbReference type="SAM" id="MobiDB-lite"/>
    </source>
</evidence>
<evidence type="ECO:0000313" key="6">
    <source>
        <dbReference type="EMBL" id="ODV90799.1"/>
    </source>
</evidence>
<keyword evidence="4" id="KW-0539">Nucleus</keyword>
<evidence type="ECO:0000313" key="7">
    <source>
        <dbReference type="Proteomes" id="UP000095023"/>
    </source>
</evidence>
<accession>A0A1E4TGF1</accession>
<keyword evidence="3" id="KW-0677">Repeat</keyword>
<dbReference type="GO" id="GO:0031080">
    <property type="term" value="C:nuclear pore outer ring"/>
    <property type="evidence" value="ECO:0007669"/>
    <property type="project" value="TreeGrafter"/>
</dbReference>
<dbReference type="Gene3D" id="2.130.10.10">
    <property type="entry name" value="YVTN repeat-like/Quinoprotein amine dehydrogenase"/>
    <property type="match status" value="1"/>
</dbReference>
<reference evidence="7" key="1">
    <citation type="submission" date="2016-02" db="EMBL/GenBank/DDBJ databases">
        <title>Comparative genomics of biotechnologically important yeasts.</title>
        <authorList>
            <consortium name="DOE Joint Genome Institute"/>
            <person name="Riley R."/>
            <person name="Haridas S."/>
            <person name="Wolfe K.H."/>
            <person name="Lopes M.R."/>
            <person name="Hittinger C.T."/>
            <person name="Goker M."/>
            <person name="Salamov A."/>
            <person name="Wisecaver J."/>
            <person name="Long T.M."/>
            <person name="Aerts A.L."/>
            <person name="Barry K."/>
            <person name="Choi C."/>
            <person name="Clum A."/>
            <person name="Coughlan A.Y."/>
            <person name="Deshpande S."/>
            <person name="Douglass A.P."/>
            <person name="Hanson S.J."/>
            <person name="Klenk H.-P."/>
            <person name="Labutti K."/>
            <person name="Lapidus A."/>
            <person name="Lindquist E."/>
            <person name="Lipzen A."/>
            <person name="Meier-Kolthoff J.P."/>
            <person name="Ohm R.A."/>
            <person name="Otillar R.P."/>
            <person name="Pangilinan J."/>
            <person name="Peng Y."/>
            <person name="Rokas A."/>
            <person name="Rosa C.A."/>
            <person name="Scheuner C."/>
            <person name="Sibirny A.A."/>
            <person name="Slot J.C."/>
            <person name="Stielow J.B."/>
            <person name="Sun H."/>
            <person name="Kurtzman C.P."/>
            <person name="Blackwell M."/>
            <person name="Jeffries T.W."/>
            <person name="Grigoriev I.V."/>
        </authorList>
    </citation>
    <scope>NUCLEOTIDE SEQUENCE [LARGE SCALE GENOMIC DNA]</scope>
    <source>
        <strain evidence="7">NRRL Y-17796</strain>
    </source>
</reference>
<evidence type="ECO:0008006" key="8">
    <source>
        <dbReference type="Google" id="ProtNLM"/>
    </source>
</evidence>
<keyword evidence="2" id="KW-0853">WD repeat</keyword>
<proteinExistence type="predicted"/>
<gene>
    <name evidence="6" type="ORF">CANCADRAFT_2525</name>
</gene>
<evidence type="ECO:0000256" key="1">
    <source>
        <dbReference type="ARBA" id="ARBA00004123"/>
    </source>
</evidence>
<name>A0A1E4TGF1_9ASCO</name>
<protein>
    <recommendedName>
        <fullName evidence="8">Anaphase-promoting complex subunit 4 WD40 domain-containing protein</fullName>
    </recommendedName>
</protein>
<feature type="region of interest" description="Disordered" evidence="5">
    <location>
        <begin position="303"/>
        <end position="349"/>
    </location>
</feature>
<evidence type="ECO:0000256" key="2">
    <source>
        <dbReference type="ARBA" id="ARBA00022574"/>
    </source>
</evidence>
<organism evidence="6 7">
    <name type="scientific">Tortispora caseinolytica NRRL Y-17796</name>
    <dbReference type="NCBI Taxonomy" id="767744"/>
    <lineage>
        <taxon>Eukaryota</taxon>
        <taxon>Fungi</taxon>
        <taxon>Dikarya</taxon>
        <taxon>Ascomycota</taxon>
        <taxon>Saccharomycotina</taxon>
        <taxon>Trigonopsidomycetes</taxon>
        <taxon>Trigonopsidales</taxon>
        <taxon>Trigonopsidaceae</taxon>
        <taxon>Tortispora</taxon>
    </lineage>
</organism>
<dbReference type="OrthoDB" id="2288928at2759"/>
<dbReference type="EMBL" id="KV453842">
    <property type="protein sequence ID" value="ODV90799.1"/>
    <property type="molecule type" value="Genomic_DNA"/>
</dbReference>
<dbReference type="PANTHER" id="PTHR22652">
    <property type="entry name" value="NUCLEOPORIN NUP43"/>
    <property type="match status" value="1"/>
</dbReference>
<evidence type="ECO:0000256" key="3">
    <source>
        <dbReference type="ARBA" id="ARBA00022737"/>
    </source>
</evidence>
<dbReference type="SUPFAM" id="SSF50978">
    <property type="entry name" value="WD40 repeat-like"/>
    <property type="match status" value="1"/>
</dbReference>
<dbReference type="PANTHER" id="PTHR22652:SF0">
    <property type="entry name" value="NUCLEOPORIN NUP43"/>
    <property type="match status" value="1"/>
</dbReference>
<comment type="subcellular location">
    <subcellularLocation>
        <location evidence="1">Nucleus</location>
    </subcellularLocation>
</comment>
<dbReference type="AlphaFoldDB" id="A0A1E4TGF1"/>